<dbReference type="Pfam" id="PF06013">
    <property type="entry name" value="WXG100"/>
    <property type="match status" value="1"/>
</dbReference>
<dbReference type="InterPro" id="IPR036689">
    <property type="entry name" value="ESAT-6-like_sf"/>
</dbReference>
<dbReference type="InterPro" id="IPR023346">
    <property type="entry name" value="Lysozyme-like_dom_sf"/>
</dbReference>
<dbReference type="EMBL" id="BAAAZN010000010">
    <property type="protein sequence ID" value="GAA3557889.1"/>
    <property type="molecule type" value="Genomic_DNA"/>
</dbReference>
<accession>A0ABP6WWR7</accession>
<gene>
    <name evidence="3" type="ORF">GCM10022222_46830</name>
</gene>
<dbReference type="Gene3D" id="1.10.287.1060">
    <property type="entry name" value="ESAT-6-like"/>
    <property type="match status" value="1"/>
</dbReference>
<organism evidence="3 4">
    <name type="scientific">Amycolatopsis ultiminotia</name>
    <dbReference type="NCBI Taxonomy" id="543629"/>
    <lineage>
        <taxon>Bacteria</taxon>
        <taxon>Bacillati</taxon>
        <taxon>Actinomycetota</taxon>
        <taxon>Actinomycetes</taxon>
        <taxon>Pseudonocardiales</taxon>
        <taxon>Pseudonocardiaceae</taxon>
        <taxon>Amycolatopsis</taxon>
    </lineage>
</organism>
<evidence type="ECO:0000313" key="4">
    <source>
        <dbReference type="Proteomes" id="UP001500689"/>
    </source>
</evidence>
<dbReference type="Proteomes" id="UP001500689">
    <property type="component" value="Unassembled WGS sequence"/>
</dbReference>
<dbReference type="Gene3D" id="1.10.530.10">
    <property type="match status" value="1"/>
</dbReference>
<dbReference type="SUPFAM" id="SSF140453">
    <property type="entry name" value="EsxAB dimer-like"/>
    <property type="match status" value="1"/>
</dbReference>
<proteinExistence type="predicted"/>
<protein>
    <submittedName>
        <fullName evidence="3">Transglycosylase SLT domain-containing protein</fullName>
    </submittedName>
</protein>
<feature type="domain" description="Transglycosylase SLT" evidence="2">
    <location>
        <begin position="282"/>
        <end position="357"/>
    </location>
</feature>
<dbReference type="Pfam" id="PF01464">
    <property type="entry name" value="SLT"/>
    <property type="match status" value="1"/>
</dbReference>
<feature type="compositionally biased region" description="Gly residues" evidence="1">
    <location>
        <begin position="212"/>
        <end position="247"/>
    </location>
</feature>
<dbReference type="InterPro" id="IPR010310">
    <property type="entry name" value="T7SS_ESAT-6-like"/>
</dbReference>
<evidence type="ECO:0000313" key="3">
    <source>
        <dbReference type="EMBL" id="GAA3557889.1"/>
    </source>
</evidence>
<sequence>MPLTANGAGTPDNWQAFTEKVDKVAKLNVDAINKAADQFRGASTDAADHSTALDNTTKALDGGVWSGQAADSFFDYVRSVRNAGAKVEAHLGDVANDLSALAKDLGDIKSKVTNDKLHGAEAAVNARNQKAQTDMDAATNAAKTLAAQNKPGPDKSADQIKAEAKTDINKITSDWDGQVQGLLDQANGMIGRSQTLMKKQIDGGYDKVKTPGSGGTTPQGTGGIHTGHGGGGSGGGGGGGGGLGSSGGPPSSPPPGNVQQWIQEAIKELQAAGVNVTDADVKNIWAIIQHESGGNPNAINNWDSNAAAGHPSKGLMQCIDSTFQGHKLPGHDNIYNPVDNIIAGVRYSIDRYGSIGNVPGIQAMSQGGAYRGY</sequence>
<dbReference type="CDD" id="cd13402">
    <property type="entry name" value="LT_TF-like"/>
    <property type="match status" value="1"/>
</dbReference>
<reference evidence="4" key="1">
    <citation type="journal article" date="2019" name="Int. J. Syst. Evol. Microbiol.">
        <title>The Global Catalogue of Microorganisms (GCM) 10K type strain sequencing project: providing services to taxonomists for standard genome sequencing and annotation.</title>
        <authorList>
            <consortium name="The Broad Institute Genomics Platform"/>
            <consortium name="The Broad Institute Genome Sequencing Center for Infectious Disease"/>
            <person name="Wu L."/>
            <person name="Ma J."/>
        </authorList>
    </citation>
    <scope>NUCLEOTIDE SEQUENCE [LARGE SCALE GENOMIC DNA]</scope>
    <source>
        <strain evidence="4">JCM 16898</strain>
    </source>
</reference>
<evidence type="ECO:0000256" key="1">
    <source>
        <dbReference type="SAM" id="MobiDB-lite"/>
    </source>
</evidence>
<keyword evidence="4" id="KW-1185">Reference proteome</keyword>
<feature type="region of interest" description="Disordered" evidence="1">
    <location>
        <begin position="203"/>
        <end position="258"/>
    </location>
</feature>
<dbReference type="InterPro" id="IPR008258">
    <property type="entry name" value="Transglycosylase_SLT_dom_1"/>
</dbReference>
<dbReference type="RefSeq" id="WP_425548740.1">
    <property type="nucleotide sequence ID" value="NZ_BAAAZN010000010.1"/>
</dbReference>
<dbReference type="SUPFAM" id="SSF53955">
    <property type="entry name" value="Lysozyme-like"/>
    <property type="match status" value="1"/>
</dbReference>
<evidence type="ECO:0000259" key="2">
    <source>
        <dbReference type="Pfam" id="PF01464"/>
    </source>
</evidence>
<name>A0ABP6WWR7_9PSEU</name>
<comment type="caution">
    <text evidence="3">The sequence shown here is derived from an EMBL/GenBank/DDBJ whole genome shotgun (WGS) entry which is preliminary data.</text>
</comment>